<evidence type="ECO:0000313" key="4">
    <source>
        <dbReference type="Proteomes" id="UP000240572"/>
    </source>
</evidence>
<dbReference type="GO" id="GO:0016020">
    <property type="term" value="C:membrane"/>
    <property type="evidence" value="ECO:0007669"/>
    <property type="project" value="InterPro"/>
</dbReference>
<sequence>MNILYLLFNAGSGYGGSLRPMEKTKKDLFLNNTGKRVLFILFAFILTYIVSYIIDPYAPYWGTFFTRPAWEILEDVAFSVFTSAVISETSILTSRKLNKCIIWTEKPLKRLIVETTLNMLMVLLINLLLTFVYVHCADSDRAASVNSILSIEETKGMIHWIVVSAAIAFMIMGINTGDYLILNWKNAAIKAAEYNQAAMEAELQSLKLQIDPHFVFNNLSVLSELILEDQQLGYDYAENFTKIYRYMLVNSRKDVIPLEDELKFLDAYMFLIKHRIGDGVEFNISVSKDAKFLLLPPMTLQLLVENALKHNRTTKKDPLVIWIFNTDQHELVVKNTLMRIGKNIDSSGIGLKNIDRRYRLLSERQLKINDDGHCFTVTLPLLKV</sequence>
<feature type="transmembrane region" description="Helical" evidence="1">
    <location>
        <begin position="37"/>
        <end position="54"/>
    </location>
</feature>
<dbReference type="Pfam" id="PF06580">
    <property type="entry name" value="His_kinase"/>
    <property type="match status" value="1"/>
</dbReference>
<keyword evidence="1" id="KW-1133">Transmembrane helix</keyword>
<feature type="transmembrane region" description="Helical" evidence="1">
    <location>
        <begin position="115"/>
        <end position="134"/>
    </location>
</feature>
<dbReference type="PANTHER" id="PTHR34220">
    <property type="entry name" value="SENSOR HISTIDINE KINASE YPDA"/>
    <property type="match status" value="1"/>
</dbReference>
<accession>A0A2P8D350</accession>
<gene>
    <name evidence="3" type="ORF">B0I18_105228</name>
</gene>
<dbReference type="AlphaFoldDB" id="A0A2P8D350"/>
<organism evidence="3 4">
    <name type="scientific">Taibaiella chishuiensis</name>
    <dbReference type="NCBI Taxonomy" id="1434707"/>
    <lineage>
        <taxon>Bacteria</taxon>
        <taxon>Pseudomonadati</taxon>
        <taxon>Bacteroidota</taxon>
        <taxon>Chitinophagia</taxon>
        <taxon>Chitinophagales</taxon>
        <taxon>Chitinophagaceae</taxon>
        <taxon>Taibaiella</taxon>
    </lineage>
</organism>
<keyword evidence="1" id="KW-0472">Membrane</keyword>
<keyword evidence="3" id="KW-0808">Transferase</keyword>
<dbReference type="InterPro" id="IPR036890">
    <property type="entry name" value="HATPase_C_sf"/>
</dbReference>
<protein>
    <submittedName>
        <fullName evidence="3">Histidine kinase</fullName>
    </submittedName>
</protein>
<evidence type="ECO:0000259" key="2">
    <source>
        <dbReference type="Pfam" id="PF06580"/>
    </source>
</evidence>
<dbReference type="InterPro" id="IPR010559">
    <property type="entry name" value="Sig_transdc_His_kin_internal"/>
</dbReference>
<reference evidence="3 4" key="1">
    <citation type="submission" date="2018-03" db="EMBL/GenBank/DDBJ databases">
        <title>Genomic Encyclopedia of Type Strains, Phase III (KMG-III): the genomes of soil and plant-associated and newly described type strains.</title>
        <authorList>
            <person name="Whitman W."/>
        </authorList>
    </citation>
    <scope>NUCLEOTIDE SEQUENCE [LARGE SCALE GENOMIC DNA]</scope>
    <source>
        <strain evidence="3 4">CGMCC 1.12700</strain>
    </source>
</reference>
<dbReference type="Proteomes" id="UP000240572">
    <property type="component" value="Unassembled WGS sequence"/>
</dbReference>
<dbReference type="GO" id="GO:0000155">
    <property type="term" value="F:phosphorelay sensor kinase activity"/>
    <property type="evidence" value="ECO:0007669"/>
    <property type="project" value="InterPro"/>
</dbReference>
<dbReference type="PANTHER" id="PTHR34220:SF7">
    <property type="entry name" value="SENSOR HISTIDINE KINASE YPDA"/>
    <property type="match status" value="1"/>
</dbReference>
<proteinExistence type="predicted"/>
<name>A0A2P8D350_9BACT</name>
<dbReference type="EMBL" id="PYGD01000005">
    <property type="protein sequence ID" value="PSK91643.1"/>
    <property type="molecule type" value="Genomic_DNA"/>
</dbReference>
<keyword evidence="3" id="KW-0418">Kinase</keyword>
<keyword evidence="4" id="KW-1185">Reference proteome</keyword>
<feature type="domain" description="Signal transduction histidine kinase internal region" evidence="2">
    <location>
        <begin position="201"/>
        <end position="278"/>
    </location>
</feature>
<evidence type="ECO:0000256" key="1">
    <source>
        <dbReference type="SAM" id="Phobius"/>
    </source>
</evidence>
<dbReference type="InterPro" id="IPR050640">
    <property type="entry name" value="Bact_2-comp_sensor_kinase"/>
</dbReference>
<feature type="transmembrane region" description="Helical" evidence="1">
    <location>
        <begin position="157"/>
        <end position="181"/>
    </location>
</feature>
<dbReference type="SUPFAM" id="SSF55874">
    <property type="entry name" value="ATPase domain of HSP90 chaperone/DNA topoisomerase II/histidine kinase"/>
    <property type="match status" value="1"/>
</dbReference>
<comment type="caution">
    <text evidence="3">The sequence shown here is derived from an EMBL/GenBank/DDBJ whole genome shotgun (WGS) entry which is preliminary data.</text>
</comment>
<dbReference type="Gene3D" id="3.30.565.10">
    <property type="entry name" value="Histidine kinase-like ATPase, C-terminal domain"/>
    <property type="match status" value="1"/>
</dbReference>
<evidence type="ECO:0000313" key="3">
    <source>
        <dbReference type="EMBL" id="PSK91643.1"/>
    </source>
</evidence>
<keyword evidence="1" id="KW-0812">Transmembrane</keyword>